<dbReference type="AlphaFoldDB" id="A0A2V0NYU0"/>
<feature type="compositionally biased region" description="Basic residues" evidence="1">
    <location>
        <begin position="492"/>
        <end position="506"/>
    </location>
</feature>
<dbReference type="InParanoid" id="A0A2V0NYU0"/>
<feature type="transmembrane region" description="Helical" evidence="2">
    <location>
        <begin position="255"/>
        <end position="278"/>
    </location>
</feature>
<dbReference type="Proteomes" id="UP000247498">
    <property type="component" value="Unassembled WGS sequence"/>
</dbReference>
<dbReference type="OrthoDB" id="549619at2759"/>
<dbReference type="EMBL" id="BDRX01000019">
    <property type="protein sequence ID" value="GBF90760.1"/>
    <property type="molecule type" value="Genomic_DNA"/>
</dbReference>
<keyword evidence="4" id="KW-1185">Reference proteome</keyword>
<gene>
    <name evidence="3" type="ORF">Rsub_03061</name>
</gene>
<protein>
    <submittedName>
        <fullName evidence="3">Uncharacterized protein</fullName>
    </submittedName>
</protein>
<comment type="caution">
    <text evidence="3">The sequence shown here is derived from an EMBL/GenBank/DDBJ whole genome shotgun (WGS) entry which is preliminary data.</text>
</comment>
<dbReference type="GO" id="GO:0006811">
    <property type="term" value="P:monoatomic ion transport"/>
    <property type="evidence" value="ECO:0007669"/>
    <property type="project" value="InterPro"/>
</dbReference>
<keyword evidence="2" id="KW-1133">Transmembrane helix</keyword>
<keyword evidence="2" id="KW-0812">Transmembrane</keyword>
<accession>A0A2V0NYU0</accession>
<feature type="compositionally biased region" description="Polar residues" evidence="1">
    <location>
        <begin position="515"/>
        <end position="525"/>
    </location>
</feature>
<feature type="transmembrane region" description="Helical" evidence="2">
    <location>
        <begin position="206"/>
        <end position="223"/>
    </location>
</feature>
<name>A0A2V0NYU0_9CHLO</name>
<feature type="compositionally biased region" description="Gly residues" evidence="1">
    <location>
        <begin position="607"/>
        <end position="625"/>
    </location>
</feature>
<feature type="compositionally biased region" description="Low complexity" evidence="1">
    <location>
        <begin position="57"/>
        <end position="68"/>
    </location>
</feature>
<evidence type="ECO:0000256" key="2">
    <source>
        <dbReference type="SAM" id="Phobius"/>
    </source>
</evidence>
<dbReference type="PANTHER" id="PTHR31563:SF10">
    <property type="entry name" value="ION CHANNEL POLLUX-RELATED"/>
    <property type="match status" value="1"/>
</dbReference>
<feature type="region of interest" description="Disordered" evidence="1">
    <location>
        <begin position="57"/>
        <end position="122"/>
    </location>
</feature>
<sequence length="788" mass="76174">MSGAARRGGVAATRLLFCDRGGGLALAEAAAERAATSHSHHHHAAAAAAATAAAAAGDGHAASAAQTHHGGGGDHAHAPGEPGAAQGDEKPHAHKPAPPASTDGPRRAGPGGGGGAGAGGGGGAGRSGAALLGYAAAAAAGALLAWAANALLSPPDGEANADGGGGGGGAAAVLEEWAEAAEDLGSGLITDLAHTFMSASVFGRSAMLMAATLPMLVASGWLYRSSTPGTPWVDALLKAFSLLFRVPLAPEKRLAAYAVVNATFLCGFFSFALLLSIVSEEVQGRLEVVRSGKLPVREEGHVVILNWKRVGDAGSVHERASALFVVTVAQYAPAALPGEEDRVLLPMSDVPLLLEGLAAFSPPGSRATVLSSESEALAHSHAGCGAGGGGPGGGGGEGPCWHGLWVPEGGAAGGGRARRWMSGGGGGGRAWGAAGPAPRTVRFVRAPPMDRRALLEAGLATCDTLIFSPDAPPSQAQLLAAAAASAAAGGRPHGRGSTHAHAHAHAHAAGDPWQAATTAHPQQEQHQSRRRPPPPALPQEPEQEPAAALPVPPLARDAHVLAALLQLQDALLASGRDGAAPPQLVSSVSDGETARLAAAFFSGLSGGGGGGSTGGSGGSGGGGAAGSSAAGGARGGALIDARRLEFVAPDEVVASLLAQLAVEPLYSRLVRALLGYGSAGAEAGGGGGGAGGGGGGAGGGAGLRVWPLQALGLEPRASVTPAELSELARLRGATALGLLRSGGGGGSGSGGSNGGGGGGPVCVLAPALGAGPDGRIVLAEGDAVAVIA</sequence>
<dbReference type="InterPro" id="IPR044849">
    <property type="entry name" value="CASTOR/POLLUX/SYM8-like"/>
</dbReference>
<feature type="compositionally biased region" description="Gly residues" evidence="1">
    <location>
        <begin position="109"/>
        <end position="122"/>
    </location>
</feature>
<keyword evidence="2" id="KW-0472">Membrane</keyword>
<dbReference type="STRING" id="307507.A0A2V0NYU0"/>
<organism evidence="3 4">
    <name type="scientific">Raphidocelis subcapitata</name>
    <dbReference type="NCBI Taxonomy" id="307507"/>
    <lineage>
        <taxon>Eukaryota</taxon>
        <taxon>Viridiplantae</taxon>
        <taxon>Chlorophyta</taxon>
        <taxon>core chlorophytes</taxon>
        <taxon>Chlorophyceae</taxon>
        <taxon>CS clade</taxon>
        <taxon>Sphaeropleales</taxon>
        <taxon>Selenastraceae</taxon>
        <taxon>Raphidocelis</taxon>
    </lineage>
</organism>
<reference evidence="3 4" key="1">
    <citation type="journal article" date="2018" name="Sci. Rep.">
        <title>Raphidocelis subcapitata (=Pseudokirchneriella subcapitata) provides an insight into genome evolution and environmental adaptations in the Sphaeropleales.</title>
        <authorList>
            <person name="Suzuki S."/>
            <person name="Yamaguchi H."/>
            <person name="Nakajima N."/>
            <person name="Kawachi M."/>
        </authorList>
    </citation>
    <scope>NUCLEOTIDE SEQUENCE [LARGE SCALE GENOMIC DNA]</scope>
    <source>
        <strain evidence="3 4">NIES-35</strain>
    </source>
</reference>
<feature type="region of interest" description="Disordered" evidence="1">
    <location>
        <begin position="488"/>
        <end position="546"/>
    </location>
</feature>
<proteinExistence type="predicted"/>
<dbReference type="PANTHER" id="PTHR31563">
    <property type="entry name" value="ION CHANNEL POLLUX-RELATED"/>
    <property type="match status" value="1"/>
</dbReference>
<evidence type="ECO:0000313" key="3">
    <source>
        <dbReference type="EMBL" id="GBF90760.1"/>
    </source>
</evidence>
<feature type="region of interest" description="Disordered" evidence="1">
    <location>
        <begin position="607"/>
        <end position="627"/>
    </location>
</feature>
<evidence type="ECO:0000256" key="1">
    <source>
        <dbReference type="SAM" id="MobiDB-lite"/>
    </source>
</evidence>
<evidence type="ECO:0000313" key="4">
    <source>
        <dbReference type="Proteomes" id="UP000247498"/>
    </source>
</evidence>